<evidence type="ECO:0000313" key="10">
    <source>
        <dbReference type="EMBL" id="KAK4875133.1"/>
    </source>
</evidence>
<evidence type="ECO:0000256" key="8">
    <source>
        <dbReference type="SAM" id="MobiDB-lite"/>
    </source>
</evidence>
<evidence type="ECO:0000256" key="5">
    <source>
        <dbReference type="ARBA" id="ARBA00023163"/>
    </source>
</evidence>
<dbReference type="GO" id="GO:0043565">
    <property type="term" value="F:sequence-specific DNA binding"/>
    <property type="evidence" value="ECO:0007669"/>
    <property type="project" value="InterPro"/>
</dbReference>
<dbReference type="GO" id="GO:0005634">
    <property type="term" value="C:nucleus"/>
    <property type="evidence" value="ECO:0007669"/>
    <property type="project" value="UniProtKB-SubCell"/>
</dbReference>
<keyword evidence="5" id="KW-0804">Transcription</keyword>
<reference evidence="11" key="1">
    <citation type="submission" date="2023-01" db="EMBL/GenBank/DDBJ databases">
        <title>Key to firefly adult light organ development and bioluminescence: homeobox transcription factors regulate luciferase expression and transportation to peroxisome.</title>
        <authorList>
            <person name="Fu X."/>
        </authorList>
    </citation>
    <scope>NUCLEOTIDE SEQUENCE [LARGE SCALE GENOMIC DNA]</scope>
</reference>
<evidence type="ECO:0000259" key="9">
    <source>
        <dbReference type="SMART" id="SM00415"/>
    </source>
</evidence>
<dbReference type="FunFam" id="1.10.10.10:FF:000027">
    <property type="entry name" value="Heat shock transcription factor 1"/>
    <property type="match status" value="1"/>
</dbReference>
<dbReference type="GO" id="GO:0003700">
    <property type="term" value="F:DNA-binding transcription factor activity"/>
    <property type="evidence" value="ECO:0007669"/>
    <property type="project" value="InterPro"/>
</dbReference>
<gene>
    <name evidence="10" type="ORF">RN001_011555</name>
</gene>
<evidence type="ECO:0000256" key="7">
    <source>
        <dbReference type="RuleBase" id="RU004020"/>
    </source>
</evidence>
<dbReference type="PANTHER" id="PTHR10015">
    <property type="entry name" value="HEAT SHOCK TRANSCRIPTION FACTOR"/>
    <property type="match status" value="1"/>
</dbReference>
<dbReference type="InterPro" id="IPR036390">
    <property type="entry name" value="WH_DNA-bd_sf"/>
</dbReference>
<name>A0AAN7QDY2_9COLE</name>
<dbReference type="SMART" id="SM00415">
    <property type="entry name" value="HSF"/>
    <property type="match status" value="1"/>
</dbReference>
<organism evidence="10 11">
    <name type="scientific">Aquatica leii</name>
    <dbReference type="NCBI Taxonomy" id="1421715"/>
    <lineage>
        <taxon>Eukaryota</taxon>
        <taxon>Metazoa</taxon>
        <taxon>Ecdysozoa</taxon>
        <taxon>Arthropoda</taxon>
        <taxon>Hexapoda</taxon>
        <taxon>Insecta</taxon>
        <taxon>Pterygota</taxon>
        <taxon>Neoptera</taxon>
        <taxon>Endopterygota</taxon>
        <taxon>Coleoptera</taxon>
        <taxon>Polyphaga</taxon>
        <taxon>Elateriformia</taxon>
        <taxon>Elateroidea</taxon>
        <taxon>Lampyridae</taxon>
        <taxon>Luciolinae</taxon>
        <taxon>Aquatica</taxon>
    </lineage>
</organism>
<dbReference type="Proteomes" id="UP001353858">
    <property type="component" value="Unassembled WGS sequence"/>
</dbReference>
<dbReference type="AlphaFoldDB" id="A0AAN7QDY2"/>
<dbReference type="InterPro" id="IPR036388">
    <property type="entry name" value="WH-like_DNA-bd_sf"/>
</dbReference>
<evidence type="ECO:0000256" key="3">
    <source>
        <dbReference type="ARBA" id="ARBA00023015"/>
    </source>
</evidence>
<dbReference type="PRINTS" id="PR00056">
    <property type="entry name" value="HSFDOMAIN"/>
</dbReference>
<keyword evidence="4" id="KW-0238">DNA-binding</keyword>
<evidence type="ECO:0000256" key="6">
    <source>
        <dbReference type="ARBA" id="ARBA00023242"/>
    </source>
</evidence>
<dbReference type="SUPFAM" id="SSF46785">
    <property type="entry name" value="Winged helix' DNA-binding domain"/>
    <property type="match status" value="1"/>
</dbReference>
<dbReference type="PANTHER" id="PTHR10015:SF427">
    <property type="entry name" value="HEAT SHOCK FACTOR PROTEIN"/>
    <property type="match status" value="1"/>
</dbReference>
<proteinExistence type="inferred from homology"/>
<keyword evidence="11" id="KW-1185">Reference proteome</keyword>
<accession>A0AAN7QDY2</accession>
<evidence type="ECO:0000256" key="4">
    <source>
        <dbReference type="ARBA" id="ARBA00023125"/>
    </source>
</evidence>
<evidence type="ECO:0000313" key="11">
    <source>
        <dbReference type="Proteomes" id="UP001353858"/>
    </source>
</evidence>
<feature type="region of interest" description="Disordered" evidence="8">
    <location>
        <begin position="117"/>
        <end position="144"/>
    </location>
</feature>
<dbReference type="Gene3D" id="1.10.10.10">
    <property type="entry name" value="Winged helix-like DNA-binding domain superfamily/Winged helix DNA-binding domain"/>
    <property type="match status" value="1"/>
</dbReference>
<sequence length="532" mass="60453">MKTGEMIDNSQSVPPFLGKLWKMVNDPKTDNLICWGKDGTTFIIRNEIDFLCVMLPMYYKHNKMSSFIRQLNMYGFRKTSIIESKEQDRAEFEFIHPFFRRGHPELLINVKRKGSTKYTNASEKDRKLDEDTKPNNEVKPDNVSPEKLKIEGIDLDDIKKVLLEAKGLHSRYTQVDSVINSLKQENAVLWREIAILRQKQQKQLQIVNKLIQFLMTVVQPSTRRGGGIGVKRRYPLMIHATPEKKQKIFSDGPTIHELDSSEVLADDLLQDTDAAQVQSPDISRTTETPQQDYNIQDAEIFDPDLLLKDSKNLEISKSEHLVDELLSDPDLNEEINENFSFSHDDVNYDNSEFLNSSSQDPLLANISGGCYNSNVLNDVCSTNSDGKQEPSTSKMTVAKCYPYSTVSQLNSMEDVRKHQDAMDNDLEQLKDFLSGCNSIDSKYLLNLFNDTPTFGLSTNQSKDDLGDICDLTSGSELTRYEPGTIDFTDLKDDGTDDDFVQPQYILSSPFNDHTNVDPLEIGDASDMFPTEN</sequence>
<dbReference type="InterPro" id="IPR000232">
    <property type="entry name" value="HSF_DNA-bd"/>
</dbReference>
<dbReference type="EMBL" id="JARPUR010000005">
    <property type="protein sequence ID" value="KAK4875133.1"/>
    <property type="molecule type" value="Genomic_DNA"/>
</dbReference>
<comment type="similarity">
    <text evidence="2 7">Belongs to the HSF family.</text>
</comment>
<evidence type="ECO:0000256" key="1">
    <source>
        <dbReference type="ARBA" id="ARBA00004123"/>
    </source>
</evidence>
<protein>
    <recommendedName>
        <fullName evidence="9">HSF-type DNA-binding domain-containing protein</fullName>
    </recommendedName>
</protein>
<comment type="caution">
    <text evidence="10">The sequence shown here is derived from an EMBL/GenBank/DDBJ whole genome shotgun (WGS) entry which is preliminary data.</text>
</comment>
<feature type="compositionally biased region" description="Basic and acidic residues" evidence="8">
    <location>
        <begin position="122"/>
        <end position="144"/>
    </location>
</feature>
<keyword evidence="3" id="KW-0805">Transcription regulation</keyword>
<evidence type="ECO:0000256" key="2">
    <source>
        <dbReference type="ARBA" id="ARBA00006403"/>
    </source>
</evidence>
<keyword evidence="6" id="KW-0539">Nucleus</keyword>
<dbReference type="Pfam" id="PF00447">
    <property type="entry name" value="HSF_DNA-bind"/>
    <property type="match status" value="1"/>
</dbReference>
<feature type="domain" description="HSF-type DNA-binding" evidence="9">
    <location>
        <begin position="12"/>
        <end position="113"/>
    </location>
</feature>
<comment type="subcellular location">
    <subcellularLocation>
        <location evidence="1">Nucleus</location>
    </subcellularLocation>
</comment>